<dbReference type="OrthoDB" id="9804819at2"/>
<evidence type="ECO:0000256" key="2">
    <source>
        <dbReference type="ARBA" id="ARBA00022448"/>
    </source>
</evidence>
<accession>A0A1H9UZY7</accession>
<dbReference type="SUPFAM" id="SSF52540">
    <property type="entry name" value="P-loop containing nucleoside triphosphate hydrolases"/>
    <property type="match status" value="1"/>
</dbReference>
<evidence type="ECO:0000259" key="5">
    <source>
        <dbReference type="PROSITE" id="PS50893"/>
    </source>
</evidence>
<organism evidence="6 7">
    <name type="scientific">Salisediminibacterium halotolerans</name>
    <dbReference type="NCBI Taxonomy" id="517425"/>
    <lineage>
        <taxon>Bacteria</taxon>
        <taxon>Bacillati</taxon>
        <taxon>Bacillota</taxon>
        <taxon>Bacilli</taxon>
        <taxon>Bacillales</taxon>
        <taxon>Bacillaceae</taxon>
        <taxon>Salisediminibacterium</taxon>
    </lineage>
</organism>
<dbReference type="InterPro" id="IPR003439">
    <property type="entry name" value="ABC_transporter-like_ATP-bd"/>
</dbReference>
<dbReference type="GO" id="GO:0005524">
    <property type="term" value="F:ATP binding"/>
    <property type="evidence" value="ECO:0007669"/>
    <property type="project" value="UniProtKB-KW"/>
</dbReference>
<proteinExistence type="inferred from homology"/>
<evidence type="ECO:0000256" key="1">
    <source>
        <dbReference type="ARBA" id="ARBA00005417"/>
    </source>
</evidence>
<name>A0A1H9UZY7_9BACI</name>
<dbReference type="GO" id="GO:0016887">
    <property type="term" value="F:ATP hydrolysis activity"/>
    <property type="evidence" value="ECO:0007669"/>
    <property type="project" value="InterPro"/>
</dbReference>
<dbReference type="AlphaFoldDB" id="A0A1H9UZY7"/>
<dbReference type="Gene3D" id="3.40.50.300">
    <property type="entry name" value="P-loop containing nucleotide triphosphate hydrolases"/>
    <property type="match status" value="1"/>
</dbReference>
<comment type="similarity">
    <text evidence="1">Belongs to the ABC transporter superfamily.</text>
</comment>
<dbReference type="EMBL" id="FOGV01000017">
    <property type="protein sequence ID" value="SES14986.1"/>
    <property type="molecule type" value="Genomic_DNA"/>
</dbReference>
<dbReference type="PANTHER" id="PTHR43335:SF4">
    <property type="entry name" value="ABC TRANSPORTER, ATP-BINDING PROTEIN"/>
    <property type="match status" value="1"/>
</dbReference>
<reference evidence="7" key="1">
    <citation type="submission" date="2016-10" db="EMBL/GenBank/DDBJ databases">
        <authorList>
            <person name="de Groot N.N."/>
        </authorList>
    </citation>
    <scope>NUCLEOTIDE SEQUENCE [LARGE SCALE GENOMIC DNA]</scope>
    <source>
        <strain evidence="7">10nlg</strain>
    </source>
</reference>
<comment type="caution">
    <text evidence="6">The sequence shown here is derived from an EMBL/GenBank/DDBJ whole genome shotgun (WGS) entry which is preliminary data.</text>
</comment>
<dbReference type="InterPro" id="IPR017871">
    <property type="entry name" value="ABC_transporter-like_CS"/>
</dbReference>
<dbReference type="RefSeq" id="WP_093073334.1">
    <property type="nucleotide sequence ID" value="NZ_FOGV01000017.1"/>
</dbReference>
<protein>
    <submittedName>
        <fullName evidence="6">ABC-2 type transport system ATP-binding protein</fullName>
    </submittedName>
</protein>
<keyword evidence="3" id="KW-0547">Nucleotide-binding</keyword>
<dbReference type="Proteomes" id="UP000199318">
    <property type="component" value="Unassembled WGS sequence"/>
</dbReference>
<dbReference type="Pfam" id="PF00005">
    <property type="entry name" value="ABC_tran"/>
    <property type="match status" value="1"/>
</dbReference>
<dbReference type="STRING" id="1464123.SAMN05444126_1173"/>
<keyword evidence="2" id="KW-0813">Transport</keyword>
<evidence type="ECO:0000256" key="3">
    <source>
        <dbReference type="ARBA" id="ARBA00022741"/>
    </source>
</evidence>
<dbReference type="PROSITE" id="PS50893">
    <property type="entry name" value="ABC_TRANSPORTER_2"/>
    <property type="match status" value="1"/>
</dbReference>
<gene>
    <name evidence="6" type="ORF">SAMN05444126_1173</name>
</gene>
<evidence type="ECO:0000313" key="6">
    <source>
        <dbReference type="EMBL" id="SES14986.1"/>
    </source>
</evidence>
<dbReference type="InterPro" id="IPR027417">
    <property type="entry name" value="P-loop_NTPase"/>
</dbReference>
<evidence type="ECO:0000313" key="7">
    <source>
        <dbReference type="Proteomes" id="UP000199318"/>
    </source>
</evidence>
<dbReference type="SMART" id="SM00382">
    <property type="entry name" value="AAA"/>
    <property type="match status" value="1"/>
</dbReference>
<dbReference type="PROSITE" id="PS00211">
    <property type="entry name" value="ABC_TRANSPORTER_1"/>
    <property type="match status" value="1"/>
</dbReference>
<keyword evidence="4 6" id="KW-0067">ATP-binding</keyword>
<keyword evidence="7" id="KW-1185">Reference proteome</keyword>
<dbReference type="PANTHER" id="PTHR43335">
    <property type="entry name" value="ABC TRANSPORTER, ATP-BINDING PROTEIN"/>
    <property type="match status" value="1"/>
</dbReference>
<evidence type="ECO:0000256" key="4">
    <source>
        <dbReference type="ARBA" id="ARBA00022840"/>
    </source>
</evidence>
<feature type="domain" description="ABC transporter" evidence="5">
    <location>
        <begin position="8"/>
        <end position="236"/>
    </location>
</feature>
<sequence length="310" mass="34512">MTEGRPVLSVQNVSKTIEKTPIIHDLSFDLYPGEVFGFLGPNGSGKTTTIRMIVGLIKPTEGTVTIGGHDVQKQFVQAMENIGSIVENPEMYDYLSGWENLKQYQRMIPGISERRMHEVVELVGMANRVHDLVRTYSLGMRQRLGIAQALLNEPKVLILDEPANGLDPKGIREMREFIRRLAEEEGLSVLVSSHLLSEIQLMCDRVAIISKGKILAVDHVDALLEEKGRVIWQTTPVEKARPIIAKHLHVIETAEQQPEAEQIVTLDDHSDLAIVNEALVAAGVKVHLIERRLPALEDLFLDLTGGESID</sequence>
<dbReference type="InterPro" id="IPR003593">
    <property type="entry name" value="AAA+_ATPase"/>
</dbReference>